<feature type="transmembrane region" description="Helical" evidence="1">
    <location>
        <begin position="42"/>
        <end position="61"/>
    </location>
</feature>
<keyword evidence="1" id="KW-0472">Membrane</keyword>
<name>A0ABR9VPU1_9SYNC</name>
<proteinExistence type="predicted"/>
<keyword evidence="3" id="KW-1185">Reference proteome</keyword>
<keyword evidence="1" id="KW-1133">Transmembrane helix</keyword>
<feature type="transmembrane region" description="Helical" evidence="1">
    <location>
        <begin position="9"/>
        <end position="30"/>
    </location>
</feature>
<gene>
    <name evidence="2" type="ORF">IQ217_05545</name>
</gene>
<evidence type="ECO:0000256" key="1">
    <source>
        <dbReference type="SAM" id="Phobius"/>
    </source>
</evidence>
<dbReference type="EMBL" id="JADEVV010000011">
    <property type="protein sequence ID" value="MBE9253337.1"/>
    <property type="molecule type" value="Genomic_DNA"/>
</dbReference>
<dbReference type="Proteomes" id="UP000658720">
    <property type="component" value="Unassembled WGS sequence"/>
</dbReference>
<protein>
    <submittedName>
        <fullName evidence="2">Uncharacterized protein</fullName>
    </submittedName>
</protein>
<evidence type="ECO:0000313" key="3">
    <source>
        <dbReference type="Proteomes" id="UP000658720"/>
    </source>
</evidence>
<comment type="caution">
    <text evidence="2">The sequence shown here is derived from an EMBL/GenBank/DDBJ whole genome shotgun (WGS) entry which is preliminary data.</text>
</comment>
<keyword evidence="1" id="KW-0812">Transmembrane</keyword>
<evidence type="ECO:0000313" key="2">
    <source>
        <dbReference type="EMBL" id="MBE9253337.1"/>
    </source>
</evidence>
<reference evidence="2 3" key="1">
    <citation type="submission" date="2020-10" db="EMBL/GenBank/DDBJ databases">
        <authorList>
            <person name="Castelo-Branco R."/>
            <person name="Eusebio N."/>
            <person name="Adriana R."/>
            <person name="Vieira A."/>
            <person name="Brugerolle De Fraissinette N."/>
            <person name="Rezende De Castro R."/>
            <person name="Schneider M.P."/>
            <person name="Vasconcelos V."/>
            <person name="Leao P.N."/>
        </authorList>
    </citation>
    <scope>NUCLEOTIDE SEQUENCE [LARGE SCALE GENOMIC DNA]</scope>
    <source>
        <strain evidence="2 3">LEGE 00031</strain>
    </source>
</reference>
<sequence length="75" mass="8166">MAMDKDTKFALLVMGVPLLGVLYCAFILAVMLSSETARQHPIITGTIFVLAPSLVSGTIWLRASFKARKQENLGL</sequence>
<accession>A0ABR9VPU1</accession>
<organism evidence="2 3">
    <name type="scientific">Synechocystis salina LEGE 00031</name>
    <dbReference type="NCBI Taxonomy" id="1828736"/>
    <lineage>
        <taxon>Bacteria</taxon>
        <taxon>Bacillati</taxon>
        <taxon>Cyanobacteriota</taxon>
        <taxon>Cyanophyceae</taxon>
        <taxon>Synechococcales</taxon>
        <taxon>Merismopediaceae</taxon>
        <taxon>Synechocystis</taxon>
    </lineage>
</organism>